<dbReference type="PANTHER" id="PTHR38370">
    <property type="entry name" value="BETA-1,4-XYLOSIDASE"/>
    <property type="match status" value="1"/>
</dbReference>
<sequence length="94" mass="10200">MEGLIPLLIRAVKRQRPQHAYRCLSENSTGRSYHLLLADGSSHRRTRSEFNPTDAVDFSTTASENCCARGAAEASPHSSAGNGSRHYGQISGRA</sequence>
<proteinExistence type="predicted"/>
<dbReference type="Proteomes" id="UP001567538">
    <property type="component" value="Unassembled WGS sequence"/>
</dbReference>
<evidence type="ECO:0000313" key="2">
    <source>
        <dbReference type="EMBL" id="KAL1534507.1"/>
    </source>
</evidence>
<accession>A0ABD1FRN8</accession>
<organism evidence="2 3">
    <name type="scientific">Salvia divinorum</name>
    <name type="common">Maria pastora</name>
    <name type="synonym">Diviner's sage</name>
    <dbReference type="NCBI Taxonomy" id="28513"/>
    <lineage>
        <taxon>Eukaryota</taxon>
        <taxon>Viridiplantae</taxon>
        <taxon>Streptophyta</taxon>
        <taxon>Embryophyta</taxon>
        <taxon>Tracheophyta</taxon>
        <taxon>Spermatophyta</taxon>
        <taxon>Magnoliopsida</taxon>
        <taxon>eudicotyledons</taxon>
        <taxon>Gunneridae</taxon>
        <taxon>Pentapetalae</taxon>
        <taxon>asterids</taxon>
        <taxon>lamiids</taxon>
        <taxon>Lamiales</taxon>
        <taxon>Lamiaceae</taxon>
        <taxon>Nepetoideae</taxon>
        <taxon>Mentheae</taxon>
        <taxon>Salviinae</taxon>
        <taxon>Salvia</taxon>
        <taxon>Salvia subgen. Calosphace</taxon>
    </lineage>
</organism>
<protein>
    <submittedName>
        <fullName evidence="2">Uncharacterized protein</fullName>
    </submittedName>
</protein>
<reference evidence="2 3" key="1">
    <citation type="submission" date="2024-06" db="EMBL/GenBank/DDBJ databases">
        <title>A chromosome level genome sequence of Diviner's sage (Salvia divinorum).</title>
        <authorList>
            <person name="Ford S.A."/>
            <person name="Ro D.-K."/>
            <person name="Ness R.W."/>
            <person name="Phillips M.A."/>
        </authorList>
    </citation>
    <scope>NUCLEOTIDE SEQUENCE [LARGE SCALE GENOMIC DNA]</scope>
    <source>
        <strain evidence="2">SAF-2024a</strain>
        <tissue evidence="2">Leaf</tissue>
    </source>
</reference>
<feature type="region of interest" description="Disordered" evidence="1">
    <location>
        <begin position="69"/>
        <end position="94"/>
    </location>
</feature>
<evidence type="ECO:0000313" key="3">
    <source>
        <dbReference type="Proteomes" id="UP001567538"/>
    </source>
</evidence>
<dbReference type="EMBL" id="JBEAFC010000012">
    <property type="protein sequence ID" value="KAL1534507.1"/>
    <property type="molecule type" value="Genomic_DNA"/>
</dbReference>
<dbReference type="AlphaFoldDB" id="A0ABD1FRN8"/>
<comment type="caution">
    <text evidence="2">The sequence shown here is derived from an EMBL/GenBank/DDBJ whole genome shotgun (WGS) entry which is preliminary data.</text>
</comment>
<name>A0ABD1FRN8_SALDI</name>
<dbReference type="PANTHER" id="PTHR38370:SF1">
    <property type="entry name" value="BETA-1,4-XYLOSIDASE"/>
    <property type="match status" value="1"/>
</dbReference>
<gene>
    <name evidence="2" type="ORF">AAHA92_30679</name>
</gene>
<keyword evidence="3" id="KW-1185">Reference proteome</keyword>
<evidence type="ECO:0000256" key="1">
    <source>
        <dbReference type="SAM" id="MobiDB-lite"/>
    </source>
</evidence>